<dbReference type="AlphaFoldDB" id="A0A3B0SPT5"/>
<feature type="region of interest" description="Disordered" evidence="1">
    <location>
        <begin position="138"/>
        <end position="158"/>
    </location>
</feature>
<name>A0A3B0SPT5_9ZZZZ</name>
<sequence>MKLTTMMLSAAIALTYASTSLAADAPAPIEPMALGDNRMSCDALVAEAGNMQSVLGGAPEAGIFGNEQMVDIGSSLAMNGVIRSGIGGRAAGAVGFLGRAAKAAGKRKAEAEAARKQVAVRRWYYVVGLYQGNDCDNQPAHTSVTVSAEAAPVTTTTE</sequence>
<proteinExistence type="predicted"/>
<gene>
    <name evidence="2" type="ORF">MNBD_ALPHA06-766</name>
</gene>
<dbReference type="EMBL" id="UOEE01000263">
    <property type="protein sequence ID" value="VAV98463.1"/>
    <property type="molecule type" value="Genomic_DNA"/>
</dbReference>
<protein>
    <submittedName>
        <fullName evidence="2">Uncharacterized protein</fullName>
    </submittedName>
</protein>
<reference evidence="2" key="1">
    <citation type="submission" date="2018-06" db="EMBL/GenBank/DDBJ databases">
        <authorList>
            <person name="Zhirakovskaya E."/>
        </authorList>
    </citation>
    <scope>NUCLEOTIDE SEQUENCE</scope>
</reference>
<accession>A0A3B0SPT5</accession>
<evidence type="ECO:0000256" key="1">
    <source>
        <dbReference type="SAM" id="MobiDB-lite"/>
    </source>
</evidence>
<organism evidence="2">
    <name type="scientific">hydrothermal vent metagenome</name>
    <dbReference type="NCBI Taxonomy" id="652676"/>
    <lineage>
        <taxon>unclassified sequences</taxon>
        <taxon>metagenomes</taxon>
        <taxon>ecological metagenomes</taxon>
    </lineage>
</organism>
<evidence type="ECO:0000313" key="2">
    <source>
        <dbReference type="EMBL" id="VAV98463.1"/>
    </source>
</evidence>